<dbReference type="InterPro" id="IPR014729">
    <property type="entry name" value="Rossmann-like_a/b/a_fold"/>
</dbReference>
<evidence type="ECO:0000313" key="3">
    <source>
        <dbReference type="Proteomes" id="UP000222542"/>
    </source>
</evidence>
<dbReference type="STRING" id="4072.A0A1U8FAZ9"/>
<proteinExistence type="predicted"/>
<dbReference type="SUPFAM" id="SSF52402">
    <property type="entry name" value="Adenine nucleotide alpha hydrolases-like"/>
    <property type="match status" value="1"/>
</dbReference>
<reference evidence="2 3" key="2">
    <citation type="journal article" date="2017" name="Genome Biol.">
        <title>New reference genome sequences of hot pepper reveal the massive evolution of plant disease-resistance genes by retroduplication.</title>
        <authorList>
            <person name="Kim S."/>
            <person name="Park J."/>
            <person name="Yeom S.I."/>
            <person name="Kim Y.M."/>
            <person name="Seo E."/>
            <person name="Kim K.T."/>
            <person name="Kim M.S."/>
            <person name="Lee J.M."/>
            <person name="Cheong K."/>
            <person name="Shin H.S."/>
            <person name="Kim S.B."/>
            <person name="Han K."/>
            <person name="Lee J."/>
            <person name="Park M."/>
            <person name="Lee H.A."/>
            <person name="Lee H.Y."/>
            <person name="Lee Y."/>
            <person name="Oh S."/>
            <person name="Lee J.H."/>
            <person name="Choi E."/>
            <person name="Choi E."/>
            <person name="Lee S.E."/>
            <person name="Jeon J."/>
            <person name="Kim H."/>
            <person name="Choi G."/>
            <person name="Song H."/>
            <person name="Lee J."/>
            <person name="Lee S.C."/>
            <person name="Kwon J.K."/>
            <person name="Lee H.Y."/>
            <person name="Koo N."/>
            <person name="Hong Y."/>
            <person name="Kim R.W."/>
            <person name="Kang W.H."/>
            <person name="Huh J.H."/>
            <person name="Kang B.C."/>
            <person name="Yang T.J."/>
            <person name="Lee Y.H."/>
            <person name="Bennetzen J.L."/>
            <person name="Choi D."/>
        </authorList>
    </citation>
    <scope>NUCLEOTIDE SEQUENCE [LARGE SCALE GENOMIC DNA]</scope>
    <source>
        <strain evidence="3">cv. CM334</strain>
    </source>
</reference>
<keyword evidence="3" id="KW-1185">Reference proteome</keyword>
<dbReference type="AlphaFoldDB" id="A0A1U8FAZ9"/>
<dbReference type="OMA" id="MCQTRKP"/>
<protein>
    <recommendedName>
        <fullName evidence="1">UspA domain-containing protein</fullName>
    </recommendedName>
</protein>
<gene>
    <name evidence="2" type="ORF">T459_17635</name>
</gene>
<dbReference type="PANTHER" id="PTHR47000:SF10">
    <property type="entry name" value="USPA DOMAIN-CONTAINING PROTEIN"/>
    <property type="match status" value="1"/>
</dbReference>
<evidence type="ECO:0000313" key="2">
    <source>
        <dbReference type="EMBL" id="PHT79583.1"/>
    </source>
</evidence>
<dbReference type="CDD" id="cd00293">
    <property type="entry name" value="USP-like"/>
    <property type="match status" value="1"/>
</dbReference>
<evidence type="ECO:0000259" key="1">
    <source>
        <dbReference type="Pfam" id="PF00582"/>
    </source>
</evidence>
<name>A0A1U8FAZ9_CAPAN</name>
<feature type="domain" description="UspA" evidence="1">
    <location>
        <begin position="71"/>
        <end position="212"/>
    </location>
</feature>
<dbReference type="Gene3D" id="3.40.50.620">
    <property type="entry name" value="HUPs"/>
    <property type="match status" value="1"/>
</dbReference>
<organism evidence="2 3">
    <name type="scientific">Capsicum annuum</name>
    <name type="common">Capsicum pepper</name>
    <dbReference type="NCBI Taxonomy" id="4072"/>
    <lineage>
        <taxon>Eukaryota</taxon>
        <taxon>Viridiplantae</taxon>
        <taxon>Streptophyta</taxon>
        <taxon>Embryophyta</taxon>
        <taxon>Tracheophyta</taxon>
        <taxon>Spermatophyta</taxon>
        <taxon>Magnoliopsida</taxon>
        <taxon>eudicotyledons</taxon>
        <taxon>Gunneridae</taxon>
        <taxon>Pentapetalae</taxon>
        <taxon>asterids</taxon>
        <taxon>lamiids</taxon>
        <taxon>Solanales</taxon>
        <taxon>Solanaceae</taxon>
        <taxon>Solanoideae</taxon>
        <taxon>Capsiceae</taxon>
        <taxon>Capsicum</taxon>
    </lineage>
</organism>
<dbReference type="OrthoDB" id="1667873at2759"/>
<dbReference type="SMR" id="A0A1U8FAZ9"/>
<dbReference type="EMBL" id="AYRZ02000006">
    <property type="protein sequence ID" value="PHT79583.1"/>
    <property type="molecule type" value="Genomic_DNA"/>
</dbReference>
<accession>A0A1U8FAZ9</accession>
<dbReference type="PANTHER" id="PTHR47000">
    <property type="entry name" value="ADENINE NUCLEOTIDE ALPHA HYDROLASES-LIKE SUPERFAMILY PROTEIN"/>
    <property type="match status" value="1"/>
</dbReference>
<dbReference type="KEGG" id="cann:107855363"/>
<dbReference type="Pfam" id="PF00582">
    <property type="entry name" value="Usp"/>
    <property type="match status" value="1"/>
</dbReference>
<reference evidence="2 3" key="1">
    <citation type="journal article" date="2014" name="Nat. Genet.">
        <title>Genome sequence of the hot pepper provides insights into the evolution of pungency in Capsicum species.</title>
        <authorList>
            <person name="Kim S."/>
            <person name="Park M."/>
            <person name="Yeom S.I."/>
            <person name="Kim Y.M."/>
            <person name="Lee J.M."/>
            <person name="Lee H.A."/>
            <person name="Seo E."/>
            <person name="Choi J."/>
            <person name="Cheong K."/>
            <person name="Kim K.T."/>
            <person name="Jung K."/>
            <person name="Lee G.W."/>
            <person name="Oh S.K."/>
            <person name="Bae C."/>
            <person name="Kim S.B."/>
            <person name="Lee H.Y."/>
            <person name="Kim S.Y."/>
            <person name="Kim M.S."/>
            <person name="Kang B.C."/>
            <person name="Jo Y.D."/>
            <person name="Yang H.B."/>
            <person name="Jeong H.J."/>
            <person name="Kang W.H."/>
            <person name="Kwon J.K."/>
            <person name="Shin C."/>
            <person name="Lim J.Y."/>
            <person name="Park J.H."/>
            <person name="Huh J.H."/>
            <person name="Kim J.S."/>
            <person name="Kim B.D."/>
            <person name="Cohen O."/>
            <person name="Paran I."/>
            <person name="Suh M.C."/>
            <person name="Lee S.B."/>
            <person name="Kim Y.K."/>
            <person name="Shin Y."/>
            <person name="Noh S.J."/>
            <person name="Park J."/>
            <person name="Seo Y.S."/>
            <person name="Kwon S.Y."/>
            <person name="Kim H.A."/>
            <person name="Park J.M."/>
            <person name="Kim H.J."/>
            <person name="Choi S.B."/>
            <person name="Bosland P.W."/>
            <person name="Reeves G."/>
            <person name="Jo S.H."/>
            <person name="Lee B.W."/>
            <person name="Cho H.T."/>
            <person name="Choi H.S."/>
            <person name="Lee M.S."/>
            <person name="Yu Y."/>
            <person name="Do Choi Y."/>
            <person name="Park B.S."/>
            <person name="van Deynze A."/>
            <person name="Ashrafi H."/>
            <person name="Hill T."/>
            <person name="Kim W.T."/>
            <person name="Pai H.S."/>
            <person name="Ahn H.K."/>
            <person name="Yeam I."/>
            <person name="Giovannoni J.J."/>
            <person name="Rose J.K."/>
            <person name="Sorensen I."/>
            <person name="Lee S.J."/>
            <person name="Kim R.W."/>
            <person name="Choi I.Y."/>
            <person name="Choi B.S."/>
            <person name="Lim J.S."/>
            <person name="Lee Y.H."/>
            <person name="Choi D."/>
        </authorList>
    </citation>
    <scope>NUCLEOTIDE SEQUENCE [LARGE SCALE GENOMIC DNA]</scope>
    <source>
        <strain evidence="3">cv. CM334</strain>
    </source>
</reference>
<dbReference type="Gramene" id="PHT79583">
    <property type="protein sequence ID" value="PHT79583"/>
    <property type="gene ID" value="T459_17635"/>
</dbReference>
<comment type="caution">
    <text evidence="2">The sequence shown here is derived from an EMBL/GenBank/DDBJ whole genome shotgun (WGS) entry which is preliminary data.</text>
</comment>
<dbReference type="Proteomes" id="UP000222542">
    <property type="component" value="Unassembled WGS sequence"/>
</dbReference>
<dbReference type="InterPro" id="IPR006016">
    <property type="entry name" value="UspA"/>
</dbReference>
<sequence length="235" mass="26804">MNRVRAKLPEFCRTPAGVRVRARSPCTTYKKTGSIKSSDSDSKCSSMEMSFNTFQSNPDSEMSGNNSNNNNRVMVVLDPSLDANCALQWALSHTIQSQDTIVLLYVSKISKEGEKVNSEINQRAYELLCSMKNMCQTRKPGVQVEIVMQEGKEKGPVIVENAKQHKVSLLVLGQRKRSIMWRLLRICWRKKSRSRVVEYCIQNANCMTIAVRRKSSKYGGYLITTKRHKNFWLLA</sequence>